<accession>A0A0V8JMG1</accession>
<comment type="caution">
    <text evidence="2">The sequence shown here is derived from an EMBL/GenBank/DDBJ whole genome shotgun (WGS) entry which is preliminary data.</text>
</comment>
<keyword evidence="3" id="KW-1185">Reference proteome</keyword>
<dbReference type="EMBL" id="LNQP01000027">
    <property type="protein sequence ID" value="KSU88217.1"/>
    <property type="molecule type" value="Genomic_DNA"/>
</dbReference>
<feature type="domain" description="NAD-dependent epimerase/dehydratase" evidence="1">
    <location>
        <begin position="5"/>
        <end position="219"/>
    </location>
</feature>
<proteinExistence type="predicted"/>
<dbReference type="AlphaFoldDB" id="A0A0V8JMG1"/>
<evidence type="ECO:0000313" key="3">
    <source>
        <dbReference type="Proteomes" id="UP000053681"/>
    </source>
</evidence>
<dbReference type="InterPro" id="IPR050177">
    <property type="entry name" value="Lipid_A_modif_metabolic_enz"/>
</dbReference>
<name>A0A0V8JMG1_9BACI</name>
<dbReference type="InterPro" id="IPR001509">
    <property type="entry name" value="Epimerase_deHydtase"/>
</dbReference>
<sequence length="291" mass="33923">MGNFVVIGANRFLGFHLCTALLENGEEVSGSVHKAHTSETSLQNEMGLLLGRNANFEKRTDRDVLEMITSETDAVYFAYFDGGDFYHDDFLREEMNNAYQTLRDVVKKCIQTHTKLIFTSSLRVFGKKQLKVREETKPEPDNSEGRLFLQFEQLIDKYREKGLMCIIVRIPNLYGPWQPLSMYYSQLLSNQKPADIREGTDYIAYIEDVVPAFLKCKEERANGNEVIHLLDQKIEKWEDGAQLLNKDYVEENSRHEAYEYSKKAKTLLNYETKTTLKEGIRAQRRHMRTFF</sequence>
<gene>
    <name evidence="2" type="ORF">AS180_09125</name>
</gene>
<evidence type="ECO:0000259" key="1">
    <source>
        <dbReference type="Pfam" id="PF01370"/>
    </source>
</evidence>
<dbReference type="GeneID" id="93681146"/>
<dbReference type="PANTHER" id="PTHR43245">
    <property type="entry name" value="BIFUNCTIONAL POLYMYXIN RESISTANCE PROTEIN ARNA"/>
    <property type="match status" value="1"/>
</dbReference>
<dbReference type="Gene3D" id="3.40.50.720">
    <property type="entry name" value="NAD(P)-binding Rossmann-like Domain"/>
    <property type="match status" value="1"/>
</dbReference>
<dbReference type="SUPFAM" id="SSF51735">
    <property type="entry name" value="NAD(P)-binding Rossmann-fold domains"/>
    <property type="match status" value="1"/>
</dbReference>
<dbReference type="InterPro" id="IPR036291">
    <property type="entry name" value="NAD(P)-bd_dom_sf"/>
</dbReference>
<reference evidence="2 3" key="1">
    <citation type="submission" date="2015-11" db="EMBL/GenBank/DDBJ databases">
        <title>Bacillus caseinolyticus sp nov.</title>
        <authorList>
            <person name="Dastager S.G."/>
            <person name="Mawlankar R."/>
        </authorList>
    </citation>
    <scope>NUCLEOTIDE SEQUENCE [LARGE SCALE GENOMIC DNA]</scope>
    <source>
        <strain evidence="2 3">SGD-V-76</strain>
    </source>
</reference>
<protein>
    <submittedName>
        <fullName evidence="2">Epimerase</fullName>
    </submittedName>
</protein>
<dbReference type="Pfam" id="PF01370">
    <property type="entry name" value="Epimerase"/>
    <property type="match status" value="1"/>
</dbReference>
<dbReference type="Proteomes" id="UP000053681">
    <property type="component" value="Unassembled WGS sequence"/>
</dbReference>
<organism evidence="2 3">
    <name type="scientific">Priestia veravalensis</name>
    <dbReference type="NCBI Taxonomy" id="1414648"/>
    <lineage>
        <taxon>Bacteria</taxon>
        <taxon>Bacillati</taxon>
        <taxon>Bacillota</taxon>
        <taxon>Bacilli</taxon>
        <taxon>Bacillales</taxon>
        <taxon>Bacillaceae</taxon>
        <taxon>Priestia</taxon>
    </lineage>
</organism>
<evidence type="ECO:0000313" key="2">
    <source>
        <dbReference type="EMBL" id="KSU88217.1"/>
    </source>
</evidence>
<dbReference type="RefSeq" id="WP_025908162.1">
    <property type="nucleotide sequence ID" value="NZ_KQ758643.1"/>
</dbReference>